<evidence type="ECO:0000313" key="8">
    <source>
        <dbReference type="EMBL" id="KAJ3449535.1"/>
    </source>
</evidence>
<comment type="caution">
    <text evidence="8">The sequence shown here is derived from an EMBL/GenBank/DDBJ whole genome shotgun (WGS) entry which is preliminary data.</text>
</comment>
<dbReference type="AlphaFoldDB" id="A0AAV8A9P4"/>
<evidence type="ECO:0000256" key="7">
    <source>
        <dbReference type="SAM" id="MobiDB-lite"/>
    </source>
</evidence>
<keyword evidence="4 6" id="KW-0694">RNA-binding</keyword>
<keyword evidence="3" id="KW-0810">Translation regulation</keyword>
<keyword evidence="2 6" id="KW-0396">Initiation factor</keyword>
<evidence type="ECO:0000256" key="3">
    <source>
        <dbReference type="ARBA" id="ARBA00022845"/>
    </source>
</evidence>
<proteinExistence type="inferred from homology"/>
<dbReference type="PANTHER" id="PTHR11960:SF8">
    <property type="entry name" value="EUKARYOTIC TRANSLATION INITIATION FACTOR 4E1-RELATED"/>
    <property type="match status" value="1"/>
</dbReference>
<gene>
    <name evidence="8" type="ORF">M0812_05688</name>
</gene>
<accession>A0AAV8A9P4</accession>
<evidence type="ECO:0000256" key="5">
    <source>
        <dbReference type="ARBA" id="ARBA00022917"/>
    </source>
</evidence>
<organism evidence="8 9">
    <name type="scientific">Anaeramoeba flamelloides</name>
    <dbReference type="NCBI Taxonomy" id="1746091"/>
    <lineage>
        <taxon>Eukaryota</taxon>
        <taxon>Metamonada</taxon>
        <taxon>Anaeramoebidae</taxon>
        <taxon>Anaeramoeba</taxon>
    </lineage>
</organism>
<feature type="region of interest" description="Disordered" evidence="7">
    <location>
        <begin position="1"/>
        <end position="46"/>
    </location>
</feature>
<dbReference type="InterPro" id="IPR001040">
    <property type="entry name" value="TIF_eIF_4E"/>
</dbReference>
<evidence type="ECO:0000256" key="6">
    <source>
        <dbReference type="RuleBase" id="RU004374"/>
    </source>
</evidence>
<dbReference type="GO" id="GO:0006417">
    <property type="term" value="P:regulation of translation"/>
    <property type="evidence" value="ECO:0007669"/>
    <property type="project" value="UniProtKB-KW"/>
</dbReference>
<sequence length="238" mass="28038">MTNKKEINEKEKEKEKINEKELEKEKEKKNENEKEKENENENEKDIKKGHYTLDFDPQQKHPLQNKWTMWVDGYSGSRNWGEDMKKILDFETVEDFWGMFNNLVSVSKLKHGTNFHLFKHGIRPEWEDEGNVNGGKWNLRINRQVSRLDDLWLDTVLSIIGETFEPEEEICGAVVSIRNNGDRIAIWTKTAAKKEVQLQIGKTWKQGLNLRGIRLSYLTHKNSLSTNKRIGFQATYEL</sequence>
<evidence type="ECO:0000256" key="2">
    <source>
        <dbReference type="ARBA" id="ARBA00022540"/>
    </source>
</evidence>
<dbReference type="EMBL" id="JANTQA010000012">
    <property type="protein sequence ID" value="KAJ3449535.1"/>
    <property type="molecule type" value="Genomic_DNA"/>
</dbReference>
<dbReference type="SUPFAM" id="SSF55418">
    <property type="entry name" value="eIF4e-like"/>
    <property type="match status" value="1"/>
</dbReference>
<evidence type="ECO:0000313" key="9">
    <source>
        <dbReference type="Proteomes" id="UP001146793"/>
    </source>
</evidence>
<dbReference type="PANTHER" id="PTHR11960">
    <property type="entry name" value="EUKARYOTIC TRANSLATION INITIATION FACTOR 4E RELATED"/>
    <property type="match status" value="1"/>
</dbReference>
<dbReference type="Gene3D" id="3.30.760.10">
    <property type="entry name" value="RNA Cap, Translation Initiation Factor Eif4e"/>
    <property type="match status" value="1"/>
</dbReference>
<dbReference type="GO" id="GO:0000340">
    <property type="term" value="F:RNA 7-methylguanosine cap binding"/>
    <property type="evidence" value="ECO:0007669"/>
    <property type="project" value="TreeGrafter"/>
</dbReference>
<name>A0AAV8A9P4_9EUKA</name>
<comment type="similarity">
    <text evidence="1 6">Belongs to the eukaryotic initiation factor 4E family.</text>
</comment>
<keyword evidence="5 6" id="KW-0648">Protein biosynthesis</keyword>
<dbReference type="GO" id="GO:0016281">
    <property type="term" value="C:eukaryotic translation initiation factor 4F complex"/>
    <property type="evidence" value="ECO:0007669"/>
    <property type="project" value="TreeGrafter"/>
</dbReference>
<dbReference type="InterPro" id="IPR023398">
    <property type="entry name" value="TIF_eIF4e-like"/>
</dbReference>
<evidence type="ECO:0000256" key="1">
    <source>
        <dbReference type="ARBA" id="ARBA00009860"/>
    </source>
</evidence>
<dbReference type="Pfam" id="PF01652">
    <property type="entry name" value="IF4E"/>
    <property type="match status" value="1"/>
</dbReference>
<dbReference type="GO" id="GO:0003743">
    <property type="term" value="F:translation initiation factor activity"/>
    <property type="evidence" value="ECO:0007669"/>
    <property type="project" value="UniProtKB-KW"/>
</dbReference>
<dbReference type="Proteomes" id="UP001146793">
    <property type="component" value="Unassembled WGS sequence"/>
</dbReference>
<reference evidence="8" key="1">
    <citation type="submission" date="2022-08" db="EMBL/GenBank/DDBJ databases">
        <title>Novel sulphate-reducing endosymbionts in the free-living metamonad Anaeramoeba.</title>
        <authorList>
            <person name="Jerlstrom-Hultqvist J."/>
            <person name="Cepicka I."/>
            <person name="Gallot-Lavallee L."/>
            <person name="Salas-Leiva D."/>
            <person name="Curtis B.A."/>
            <person name="Zahonova K."/>
            <person name="Pipaliya S."/>
            <person name="Dacks J."/>
            <person name="Roger A.J."/>
        </authorList>
    </citation>
    <scope>NUCLEOTIDE SEQUENCE</scope>
    <source>
        <strain evidence="8">Busselton2</strain>
    </source>
</reference>
<protein>
    <submittedName>
        <fullName evidence="8">Eukaryotic translation initiation factor 4e related</fullName>
    </submittedName>
</protein>
<evidence type="ECO:0000256" key="4">
    <source>
        <dbReference type="ARBA" id="ARBA00022884"/>
    </source>
</evidence>